<dbReference type="Ensembl" id="ENSMMOT00000007029.1">
    <property type="protein sequence ID" value="ENSMMOP00000006900.1"/>
    <property type="gene ID" value="ENSMMOG00000005366.1"/>
</dbReference>
<feature type="region of interest" description="Disordered" evidence="1">
    <location>
        <begin position="163"/>
        <end position="194"/>
    </location>
</feature>
<organism evidence="2 3">
    <name type="scientific">Mola mola</name>
    <name type="common">Ocean sunfish</name>
    <name type="synonym">Tetraodon mola</name>
    <dbReference type="NCBI Taxonomy" id="94237"/>
    <lineage>
        <taxon>Eukaryota</taxon>
        <taxon>Metazoa</taxon>
        <taxon>Chordata</taxon>
        <taxon>Craniata</taxon>
        <taxon>Vertebrata</taxon>
        <taxon>Euteleostomi</taxon>
        <taxon>Actinopterygii</taxon>
        <taxon>Neopterygii</taxon>
        <taxon>Teleostei</taxon>
        <taxon>Neoteleostei</taxon>
        <taxon>Acanthomorphata</taxon>
        <taxon>Eupercaria</taxon>
        <taxon>Tetraodontiformes</taxon>
        <taxon>Molidae</taxon>
        <taxon>Mola</taxon>
    </lineage>
</organism>
<evidence type="ECO:0000313" key="2">
    <source>
        <dbReference type="Ensembl" id="ENSMMOP00000006900.1"/>
    </source>
</evidence>
<reference evidence="2" key="1">
    <citation type="submission" date="2025-08" db="UniProtKB">
        <authorList>
            <consortium name="Ensembl"/>
        </authorList>
    </citation>
    <scope>IDENTIFICATION</scope>
</reference>
<reference evidence="2" key="2">
    <citation type="submission" date="2025-09" db="UniProtKB">
        <authorList>
            <consortium name="Ensembl"/>
        </authorList>
    </citation>
    <scope>IDENTIFICATION</scope>
</reference>
<dbReference type="Proteomes" id="UP000261620">
    <property type="component" value="Unplaced"/>
</dbReference>
<dbReference type="Pfam" id="PF15800">
    <property type="entry name" value="CiPC"/>
    <property type="match status" value="1"/>
</dbReference>
<evidence type="ECO:0000256" key="1">
    <source>
        <dbReference type="SAM" id="MobiDB-lite"/>
    </source>
</evidence>
<accession>A0A3Q4AQY6</accession>
<keyword evidence="3" id="KW-1185">Reference proteome</keyword>
<proteinExistence type="predicted"/>
<protein>
    <submittedName>
        <fullName evidence="2">Uncharacterized protein</fullName>
    </submittedName>
</protein>
<evidence type="ECO:0000313" key="3">
    <source>
        <dbReference type="Proteomes" id="UP000261620"/>
    </source>
</evidence>
<sequence>MPKGQPCLSNQSLCASSSKNAKDKSNSTTLSAIRNTSEGADSRVRGSCSSSEKDSGYSGESIVWRLALFGSLTLFFFFQVRVSYSPLSHQRDTVQSRGQLPQKNVSKETGTSGASHLIFLQQPSLLLATFPLSKPLSQKSSPTGKIINGTYLPILNSYPCITPHSSKKSPGKSPSKDESQNLSKRVCTEHKSEDKTVTIVKQKKQYEHNQPAQTFC</sequence>
<dbReference type="GO" id="GO:0005634">
    <property type="term" value="C:nucleus"/>
    <property type="evidence" value="ECO:0007669"/>
    <property type="project" value="TreeGrafter"/>
</dbReference>
<name>A0A3Q4AQY6_MOLML</name>
<dbReference type="InterPro" id="IPR031602">
    <property type="entry name" value="CIPC"/>
</dbReference>
<feature type="region of interest" description="Disordered" evidence="1">
    <location>
        <begin position="89"/>
        <end position="109"/>
    </location>
</feature>
<dbReference type="PANTHER" id="PTHR34648:SF7">
    <property type="entry name" value="SI:CH211-132B12.7"/>
    <property type="match status" value="1"/>
</dbReference>
<feature type="compositionally biased region" description="Polar residues" evidence="1">
    <location>
        <begin position="28"/>
        <end position="39"/>
    </location>
</feature>
<feature type="compositionally biased region" description="Polar residues" evidence="1">
    <location>
        <begin position="95"/>
        <end position="109"/>
    </location>
</feature>
<dbReference type="GO" id="GO:0045892">
    <property type="term" value="P:negative regulation of DNA-templated transcription"/>
    <property type="evidence" value="ECO:0007669"/>
    <property type="project" value="InterPro"/>
</dbReference>
<feature type="region of interest" description="Disordered" evidence="1">
    <location>
        <begin position="1"/>
        <end position="57"/>
    </location>
</feature>
<dbReference type="PANTHER" id="PTHR34648">
    <property type="entry name" value="CLOCK-INTERACTING PACEMAKER"/>
    <property type="match status" value="1"/>
</dbReference>
<dbReference type="GO" id="GO:0042754">
    <property type="term" value="P:negative regulation of circadian rhythm"/>
    <property type="evidence" value="ECO:0007669"/>
    <property type="project" value="InterPro"/>
</dbReference>
<dbReference type="AlphaFoldDB" id="A0A3Q4AQY6"/>